<protein>
    <submittedName>
        <fullName evidence="1">Uncharacterized protein</fullName>
    </submittedName>
</protein>
<evidence type="ECO:0000313" key="2">
    <source>
        <dbReference type="Proteomes" id="UP000231279"/>
    </source>
</evidence>
<accession>A0A2G9GV32</accession>
<organism evidence="1 2">
    <name type="scientific">Handroanthus impetiginosus</name>
    <dbReference type="NCBI Taxonomy" id="429701"/>
    <lineage>
        <taxon>Eukaryota</taxon>
        <taxon>Viridiplantae</taxon>
        <taxon>Streptophyta</taxon>
        <taxon>Embryophyta</taxon>
        <taxon>Tracheophyta</taxon>
        <taxon>Spermatophyta</taxon>
        <taxon>Magnoliopsida</taxon>
        <taxon>eudicotyledons</taxon>
        <taxon>Gunneridae</taxon>
        <taxon>Pentapetalae</taxon>
        <taxon>asterids</taxon>
        <taxon>lamiids</taxon>
        <taxon>Lamiales</taxon>
        <taxon>Bignoniaceae</taxon>
        <taxon>Crescentiina</taxon>
        <taxon>Tabebuia alliance</taxon>
        <taxon>Handroanthus</taxon>
    </lineage>
</organism>
<reference evidence="2" key="1">
    <citation type="journal article" date="2018" name="Gigascience">
        <title>Genome assembly of the Pink Ipe (Handroanthus impetiginosus, Bignoniaceae), a highly valued, ecologically keystone Neotropical timber forest tree.</title>
        <authorList>
            <person name="Silva-Junior O.B."/>
            <person name="Grattapaglia D."/>
            <person name="Novaes E."/>
            <person name="Collevatti R.G."/>
        </authorList>
    </citation>
    <scope>NUCLEOTIDE SEQUENCE [LARGE SCALE GENOMIC DNA]</scope>
    <source>
        <strain evidence="2">cv. UFG-1</strain>
    </source>
</reference>
<dbReference type="EMBL" id="NKXS01003598">
    <property type="protein sequence ID" value="PIN09149.1"/>
    <property type="molecule type" value="Genomic_DNA"/>
</dbReference>
<comment type="caution">
    <text evidence="1">The sequence shown here is derived from an EMBL/GenBank/DDBJ whole genome shotgun (WGS) entry which is preliminary data.</text>
</comment>
<sequence>MGKTMVGGQPMDFVGVAQVEPVEETEENSLRQLDWPGEAHSRICTSKGVSKQTSRSKKRKIMDRTDDMLLGVILGFFSRASASIEKVANGLSYEIHASRRRASLYESIGKLPIRIDMNDRLKVSYFLAMNSKAMDMFFGLPDDAKIRMVQMALDGQLK</sequence>
<name>A0A2G9GV32_9LAMI</name>
<dbReference type="AlphaFoldDB" id="A0A2G9GV32"/>
<dbReference type="Proteomes" id="UP000231279">
    <property type="component" value="Unassembled WGS sequence"/>
</dbReference>
<keyword evidence="2" id="KW-1185">Reference proteome</keyword>
<gene>
    <name evidence="1" type="ORF">CDL12_18274</name>
</gene>
<evidence type="ECO:0000313" key="1">
    <source>
        <dbReference type="EMBL" id="PIN09149.1"/>
    </source>
</evidence>
<proteinExistence type="predicted"/>